<dbReference type="Gene3D" id="3.40.50.11350">
    <property type="match status" value="1"/>
</dbReference>
<keyword evidence="4" id="KW-1185">Reference proteome</keyword>
<evidence type="ECO:0000256" key="1">
    <source>
        <dbReference type="ARBA" id="ARBA00022676"/>
    </source>
</evidence>
<dbReference type="GO" id="GO:0008107">
    <property type="term" value="F:galactoside 2-alpha-L-fucosyltransferase activity"/>
    <property type="evidence" value="ECO:0007669"/>
    <property type="project" value="InterPro"/>
</dbReference>
<dbReference type="GO" id="GO:0005975">
    <property type="term" value="P:carbohydrate metabolic process"/>
    <property type="evidence" value="ECO:0007669"/>
    <property type="project" value="InterPro"/>
</dbReference>
<dbReference type="AlphaFoldDB" id="A0AAE3IQ99"/>
<proteinExistence type="predicted"/>
<dbReference type="GO" id="GO:0016020">
    <property type="term" value="C:membrane"/>
    <property type="evidence" value="ECO:0007669"/>
    <property type="project" value="InterPro"/>
</dbReference>
<gene>
    <name evidence="3" type="ORF">OD355_11325</name>
</gene>
<comment type="caution">
    <text evidence="3">The sequence shown here is derived from an EMBL/GenBank/DDBJ whole genome shotgun (WGS) entry which is preliminary data.</text>
</comment>
<dbReference type="PANTHER" id="PTHR11927">
    <property type="entry name" value="GALACTOSIDE 2-L-FUCOSYLTRANSFERASE"/>
    <property type="match status" value="1"/>
</dbReference>
<dbReference type="EMBL" id="JAOTPL010000018">
    <property type="protein sequence ID" value="MCU7695108.1"/>
    <property type="molecule type" value="Genomic_DNA"/>
</dbReference>
<dbReference type="CDD" id="cd11301">
    <property type="entry name" value="Fut1_Fut2_like"/>
    <property type="match status" value="1"/>
</dbReference>
<name>A0AAE3IQ99_9BACT</name>
<dbReference type="RefSeq" id="WP_263038595.1">
    <property type="nucleotide sequence ID" value="NZ_JAOTPL010000018.1"/>
</dbReference>
<evidence type="ECO:0000313" key="3">
    <source>
        <dbReference type="EMBL" id="MCU7695108.1"/>
    </source>
</evidence>
<evidence type="ECO:0000256" key="2">
    <source>
        <dbReference type="ARBA" id="ARBA00022679"/>
    </source>
</evidence>
<dbReference type="PANTHER" id="PTHR11927:SF9">
    <property type="entry name" value="L-FUCOSYLTRANSFERASE"/>
    <property type="match status" value="1"/>
</dbReference>
<sequence>MNIVRINSGLGNQMFQYAFSCALKQCEPDTKIDVSEFLYRKHHNGYELDKIFTINPSYASQKECNKLADVSKSFCAEIRRNFFKIKRKTQGIVVSEYELPTKYSPEVLEVKNAYFIGFWQTEKYFADIAPLIHKEFMFRKPLDKYNEKIANEIQQCHAVSIHFRRGDYLKKKRLHSTGSVCSLDYYKNAIELIHQQVASPHFFIFSDDIAWVKENFVWPNATYIDHNKKKNSFKDMQLMSLCKHNIIANSSFSWWGAWLNRYEKKIVCAPEVWVRGVDLPDIIPDSWIKIPIE</sequence>
<reference evidence="3" key="1">
    <citation type="submission" date="2022-10" db="EMBL/GenBank/DDBJ databases">
        <authorList>
            <person name="Kim H.S."/>
            <person name="Kim J.-S."/>
            <person name="Suh M.K."/>
            <person name="Eom M.K."/>
            <person name="Lee J.-S."/>
        </authorList>
    </citation>
    <scope>NUCLEOTIDE SEQUENCE</scope>
    <source>
        <strain evidence="3">LIP-5</strain>
    </source>
</reference>
<keyword evidence="2" id="KW-0808">Transferase</keyword>
<dbReference type="Pfam" id="PF01531">
    <property type="entry name" value="Glyco_transf_11"/>
    <property type="match status" value="1"/>
</dbReference>
<protein>
    <submittedName>
        <fullName evidence="3">Alpha-1,2-fucosyltransferase</fullName>
    </submittedName>
</protein>
<dbReference type="InterPro" id="IPR002516">
    <property type="entry name" value="Glyco_trans_11"/>
</dbReference>
<organism evidence="3 4">
    <name type="scientific">Haoranjiania flava</name>
    <dbReference type="NCBI Taxonomy" id="1856322"/>
    <lineage>
        <taxon>Bacteria</taxon>
        <taxon>Pseudomonadati</taxon>
        <taxon>Bacteroidota</taxon>
        <taxon>Chitinophagia</taxon>
        <taxon>Chitinophagales</taxon>
        <taxon>Chitinophagaceae</taxon>
        <taxon>Haoranjiania</taxon>
    </lineage>
</organism>
<keyword evidence="1" id="KW-0328">Glycosyltransferase</keyword>
<accession>A0AAE3IQ99</accession>
<dbReference type="Proteomes" id="UP001209317">
    <property type="component" value="Unassembled WGS sequence"/>
</dbReference>
<evidence type="ECO:0000313" key="4">
    <source>
        <dbReference type="Proteomes" id="UP001209317"/>
    </source>
</evidence>